<accession>A0AAD2JNT9</accession>
<gene>
    <name evidence="1" type="ORF">CYCCA115_LOCUS22623</name>
</gene>
<name>A0AAD2JNT9_9STRA</name>
<organism evidence="1 2">
    <name type="scientific">Cylindrotheca closterium</name>
    <dbReference type="NCBI Taxonomy" id="2856"/>
    <lineage>
        <taxon>Eukaryota</taxon>
        <taxon>Sar</taxon>
        <taxon>Stramenopiles</taxon>
        <taxon>Ochrophyta</taxon>
        <taxon>Bacillariophyta</taxon>
        <taxon>Bacillariophyceae</taxon>
        <taxon>Bacillariophycidae</taxon>
        <taxon>Bacillariales</taxon>
        <taxon>Bacillariaceae</taxon>
        <taxon>Cylindrotheca</taxon>
    </lineage>
</organism>
<reference evidence="1" key="1">
    <citation type="submission" date="2023-08" db="EMBL/GenBank/DDBJ databases">
        <authorList>
            <person name="Audoor S."/>
            <person name="Bilcke G."/>
        </authorList>
    </citation>
    <scope>NUCLEOTIDE SEQUENCE</scope>
</reference>
<dbReference type="Proteomes" id="UP001295423">
    <property type="component" value="Unassembled WGS sequence"/>
</dbReference>
<sequence>MMFDTLATSTHRVRTGFGDSEESFHPPSIVPFQGCGQGNGAGPPIWVSMSSIIIQVMTALGFGFECLTAIDSHLITAQCFCFVGDTDVIEAGKSVEQSGKDICHFVQQAASMWAGGISATGGAIKTEKSFWWLIDFVWDSSNGKWRFCLKHQLLRDHKLQISGLTGELEALRRLEPDEAEKTLGVMLAPLEDQQAHVAHLKSIAKKWAEQVRSGHLHKYDVIPLIKTTVMKSLEYPMVLTTLDAATWVSIMSPVLQVCLPKAGICRSFPRDMVFAPLRFQGLGIPHPFGTQVSKHIEVLLRHSSNQTKTGAYMEAVVQEHQLETGTSFGLFQQDYSNTGILASDTWLKRVWKEMEDLDIYLALDTPVLSLRCDGDALLIEVFMELQVDQDALKWLNWCRMFLQVCTVSDIVTADGRSIRESMWHGERDYTHRSSYQPMASNCPTQPESLEGVAGAPYSSTPRLLWTTAPTVSSTGPMGHGWQHYCHHRSSTRSLQWDATHSAQLSGCKRPHNESADHGTYSLPAPFWTQPLPEDVRRATVHITPSLGTLALTGIGTESLLPHHNSQPSLLAAWMAASAEVTEYVGWTPEEIEIDGDKSRLAEALLEDRLCVISDGSYKLGLGTAAVQLLPRKGGKERIIVCCQTLGLPDDQSAYRSELIGLLAGTMVVDWLLDQWAPRLRSPPRVRIACDGFSALLNTFSDNRVTPQQAQFDLVSSIREALARSSRNQATNVEVDAWAVAYCHQLEASHQLIAPNARFFTELATLYIGDVKQSRLNPEHIQELVALPALRKRWHKRQTITPEAELEIDWTSLARAMSSLPAGVQRWTTKHVVGMCGVGKFKVRWGSADSAACPCCGEFEDHLHVPRCTAPSASAEWDRRTAILDQWLDAQVTDPAIKHAILHLLEGVRDPSLPCSRVVPLRLCIGYQGLLEGWLSVQWAALQEQYLQSRGSQRSPTLWVSRLLHQLILLGFHMWEHRNLVQHSEDNVQLRKRSRLANDGIHSQFDMGPTNLPKVVQLMLAVKRRTVLNKPLVDREEWLKLVRMERTAYRRALAPQRRILHRFFHLAQAP</sequence>
<evidence type="ECO:0000313" key="1">
    <source>
        <dbReference type="EMBL" id="CAJ1967119.1"/>
    </source>
</evidence>
<dbReference type="EMBL" id="CAKOGP040002313">
    <property type="protein sequence ID" value="CAJ1967119.1"/>
    <property type="molecule type" value="Genomic_DNA"/>
</dbReference>
<comment type="caution">
    <text evidence="1">The sequence shown here is derived from an EMBL/GenBank/DDBJ whole genome shotgun (WGS) entry which is preliminary data.</text>
</comment>
<protein>
    <submittedName>
        <fullName evidence="1">Uncharacterized protein</fullName>
    </submittedName>
</protein>
<dbReference type="AlphaFoldDB" id="A0AAD2JNT9"/>
<evidence type="ECO:0000313" key="2">
    <source>
        <dbReference type="Proteomes" id="UP001295423"/>
    </source>
</evidence>
<proteinExistence type="predicted"/>
<keyword evidence="2" id="KW-1185">Reference proteome</keyword>